<keyword evidence="2" id="KW-1185">Reference proteome</keyword>
<name>A0ABP3VQY4_CLOSU</name>
<organism evidence="1 2">
    <name type="scientific">Clostridium subterminale</name>
    <dbReference type="NCBI Taxonomy" id="1550"/>
    <lineage>
        <taxon>Bacteria</taxon>
        <taxon>Bacillati</taxon>
        <taxon>Bacillota</taxon>
        <taxon>Clostridia</taxon>
        <taxon>Eubacteriales</taxon>
        <taxon>Clostridiaceae</taxon>
        <taxon>Clostridium</taxon>
    </lineage>
</organism>
<accession>A0ABP3VQY4</accession>
<dbReference type="Pfam" id="PF20092">
    <property type="entry name" value="DUF6483"/>
    <property type="match status" value="1"/>
</dbReference>
<evidence type="ECO:0000313" key="2">
    <source>
        <dbReference type="Proteomes" id="UP001501047"/>
    </source>
</evidence>
<gene>
    <name evidence="1" type="ORF">GCM10008908_05540</name>
</gene>
<dbReference type="InterPro" id="IPR045507">
    <property type="entry name" value="DUF6483"/>
</dbReference>
<reference evidence="2" key="1">
    <citation type="journal article" date="2019" name="Int. J. Syst. Evol. Microbiol.">
        <title>The Global Catalogue of Microorganisms (GCM) 10K type strain sequencing project: providing services to taxonomists for standard genome sequencing and annotation.</title>
        <authorList>
            <consortium name="The Broad Institute Genomics Platform"/>
            <consortium name="The Broad Institute Genome Sequencing Center for Infectious Disease"/>
            <person name="Wu L."/>
            <person name="Ma J."/>
        </authorList>
    </citation>
    <scope>NUCLEOTIDE SEQUENCE [LARGE SCALE GENOMIC DNA]</scope>
    <source>
        <strain evidence="2">JCM 1417</strain>
    </source>
</reference>
<protein>
    <submittedName>
        <fullName evidence="1">DUF6483 family protein</fullName>
    </submittedName>
</protein>
<comment type="caution">
    <text evidence="1">The sequence shown here is derived from an EMBL/GenBank/DDBJ whole genome shotgun (WGS) entry which is preliminary data.</text>
</comment>
<sequence>MLLNKSEKKRESVEFGQVNSIEILRGVLKRLIEEKNYSKAEDILFNEFENKTSEELCNVAVEFYNLLLEKSDDDLKGGNFSKEEAHQGLEDIKRYKKI</sequence>
<proteinExistence type="predicted"/>
<evidence type="ECO:0000313" key="1">
    <source>
        <dbReference type="EMBL" id="GAA0767021.1"/>
    </source>
</evidence>
<dbReference type="Proteomes" id="UP001501047">
    <property type="component" value="Unassembled WGS sequence"/>
</dbReference>
<dbReference type="EMBL" id="BAAACI010000001">
    <property type="protein sequence ID" value="GAA0767021.1"/>
    <property type="molecule type" value="Genomic_DNA"/>
</dbReference>